<evidence type="ECO:0000256" key="8">
    <source>
        <dbReference type="ARBA" id="ARBA00022630"/>
    </source>
</evidence>
<evidence type="ECO:0000256" key="11">
    <source>
        <dbReference type="ARBA" id="ARBA00022933"/>
    </source>
</evidence>
<dbReference type="SUPFAM" id="SSF51351">
    <property type="entry name" value="Triosephosphate isomerase (TIM)"/>
    <property type="match status" value="1"/>
</dbReference>
<evidence type="ECO:0000256" key="1">
    <source>
        <dbReference type="ARBA" id="ARBA00001974"/>
    </source>
</evidence>
<comment type="function">
    <text evidence="18">Catalyzes the interconversion of glyceraldehyde 3-phosphate and dihydroxyacetone phosphate in the glycolytic and gluconeogenic pathways.</text>
</comment>
<dbReference type="InterPro" id="IPR012999">
    <property type="entry name" value="Pyr_OxRdtase_I_AS"/>
</dbReference>
<feature type="domain" description="Carbohydrate kinase PfkB" evidence="20">
    <location>
        <begin position="276"/>
        <end position="473"/>
    </location>
</feature>
<dbReference type="PROSITE" id="PS51440">
    <property type="entry name" value="TIM_2"/>
    <property type="match status" value="1"/>
</dbReference>
<evidence type="ECO:0000256" key="15">
    <source>
        <dbReference type="ARBA" id="ARBA00023235"/>
    </source>
</evidence>
<evidence type="ECO:0000256" key="10">
    <source>
        <dbReference type="ARBA" id="ARBA00022857"/>
    </source>
</evidence>
<evidence type="ECO:0000256" key="14">
    <source>
        <dbReference type="ARBA" id="ARBA00023157"/>
    </source>
</evidence>
<dbReference type="InterPro" id="IPR022830">
    <property type="entry name" value="Indigdn_synthA-like"/>
</dbReference>
<evidence type="ECO:0000259" key="22">
    <source>
        <dbReference type="Pfam" id="PF07992"/>
    </source>
</evidence>
<keyword evidence="10" id="KW-0521">NADP</keyword>
<dbReference type="InterPro" id="IPR013785">
    <property type="entry name" value="Aldolase_TIM"/>
</dbReference>
<dbReference type="FunFam" id="3.30.390.30:FF:000004">
    <property type="entry name" value="Thioredoxin reductase 1, cytoplasmic"/>
    <property type="match status" value="1"/>
</dbReference>
<dbReference type="Proteomes" id="UP000285712">
    <property type="component" value="Unassembled WGS sequence"/>
</dbReference>
<keyword evidence="13" id="KW-0324">Glycolysis</keyword>
<proteinExistence type="inferred from homology"/>
<comment type="cofactor">
    <cofactor evidence="1">
        <name>FAD</name>
        <dbReference type="ChEBI" id="CHEBI:57692"/>
    </cofactor>
</comment>
<dbReference type="GO" id="GO:0005739">
    <property type="term" value="C:mitochondrion"/>
    <property type="evidence" value="ECO:0007669"/>
    <property type="project" value="TreeGrafter"/>
</dbReference>
<comment type="pathway">
    <text evidence="3">Carbohydrate biosynthesis; gluconeogenesis.</text>
</comment>
<keyword evidence="16 19" id="KW-0676">Redox-active center</keyword>
<evidence type="ECO:0000256" key="17">
    <source>
        <dbReference type="ARBA" id="ARBA00052432"/>
    </source>
</evidence>
<dbReference type="Pfam" id="PF04227">
    <property type="entry name" value="Indigoidine_A"/>
    <property type="match status" value="1"/>
</dbReference>
<dbReference type="EMBL" id="QUTG01001917">
    <property type="protein sequence ID" value="RHY98356.1"/>
    <property type="molecule type" value="Genomic_DNA"/>
</dbReference>
<evidence type="ECO:0000256" key="12">
    <source>
        <dbReference type="ARBA" id="ARBA00023002"/>
    </source>
</evidence>
<comment type="similarity">
    <text evidence="5 19">Belongs to the class-I pyridine nucleotide-disulfide oxidoreductase family.</text>
</comment>
<dbReference type="Gene3D" id="3.20.20.70">
    <property type="entry name" value="Aldolase class I"/>
    <property type="match status" value="1"/>
</dbReference>
<keyword evidence="9 19" id="KW-0274">FAD</keyword>
<dbReference type="GO" id="GO:0004362">
    <property type="term" value="F:glutathione-disulfide reductase (NADPH) activity"/>
    <property type="evidence" value="ECO:0007669"/>
    <property type="project" value="TreeGrafter"/>
</dbReference>
<evidence type="ECO:0000256" key="16">
    <source>
        <dbReference type="ARBA" id="ARBA00023284"/>
    </source>
</evidence>
<dbReference type="GO" id="GO:0006094">
    <property type="term" value="P:gluconeogenesis"/>
    <property type="evidence" value="ECO:0007669"/>
    <property type="project" value="UniProtKB-KW"/>
</dbReference>
<dbReference type="InterPro" id="IPR007342">
    <property type="entry name" value="PsuG"/>
</dbReference>
<comment type="subunit">
    <text evidence="6">Homodimer.</text>
</comment>
<dbReference type="VEuPathDB" id="FungiDB:H257_08436"/>
<keyword evidence="15" id="KW-0413">Isomerase</keyword>
<reference evidence="23 24" key="1">
    <citation type="submission" date="2018-08" db="EMBL/GenBank/DDBJ databases">
        <title>Aphanomyces genome sequencing and annotation.</title>
        <authorList>
            <person name="Minardi D."/>
            <person name="Oidtmann B."/>
            <person name="Van Der Giezen M."/>
            <person name="Studholme D.J."/>
        </authorList>
    </citation>
    <scope>NUCLEOTIDE SEQUENCE [LARGE SCALE GENOMIC DNA]</scope>
    <source>
        <strain evidence="23 24">Sv</strain>
    </source>
</reference>
<protein>
    <recommendedName>
        <fullName evidence="25">Triose-phosphate isomerase</fullName>
    </recommendedName>
</protein>
<dbReference type="GO" id="GO:0004791">
    <property type="term" value="F:thioredoxin-disulfide reductase (NADPH) activity"/>
    <property type="evidence" value="ECO:0007669"/>
    <property type="project" value="InterPro"/>
</dbReference>
<dbReference type="Pfam" id="PF02852">
    <property type="entry name" value="Pyr_redox_dim"/>
    <property type="match status" value="1"/>
</dbReference>
<feature type="domain" description="Pyridine nucleotide-disulphide oxidoreductase dimerisation" evidence="21">
    <location>
        <begin position="972"/>
        <end position="1083"/>
    </location>
</feature>
<evidence type="ECO:0000256" key="7">
    <source>
        <dbReference type="ARBA" id="ARBA00022432"/>
    </source>
</evidence>
<gene>
    <name evidence="23" type="ORF">DYB35_007681</name>
</gene>
<evidence type="ECO:0000256" key="2">
    <source>
        <dbReference type="ARBA" id="ARBA00004680"/>
    </source>
</evidence>
<organism evidence="23 24">
    <name type="scientific">Aphanomyces astaci</name>
    <name type="common">Crayfish plague agent</name>
    <dbReference type="NCBI Taxonomy" id="112090"/>
    <lineage>
        <taxon>Eukaryota</taxon>
        <taxon>Sar</taxon>
        <taxon>Stramenopiles</taxon>
        <taxon>Oomycota</taxon>
        <taxon>Saprolegniomycetes</taxon>
        <taxon>Saprolegniales</taxon>
        <taxon>Verrucalvaceae</taxon>
        <taxon>Aphanomyces</taxon>
    </lineage>
</organism>
<name>A0A3R7EFM5_APHAT</name>
<dbReference type="GO" id="GO:0004730">
    <property type="term" value="F:pseudouridylate synthase activity"/>
    <property type="evidence" value="ECO:0007669"/>
    <property type="project" value="InterPro"/>
</dbReference>
<dbReference type="GO" id="GO:0045454">
    <property type="term" value="P:cell redox homeostasis"/>
    <property type="evidence" value="ECO:0007669"/>
    <property type="project" value="InterPro"/>
</dbReference>
<dbReference type="GO" id="GO:0004807">
    <property type="term" value="F:triose-phosphate isomerase activity"/>
    <property type="evidence" value="ECO:0007669"/>
    <property type="project" value="UniProtKB-EC"/>
</dbReference>
<dbReference type="InterPro" id="IPR006338">
    <property type="entry name" value="Thioredoxin/glutathione_Rdtase"/>
</dbReference>
<dbReference type="InterPro" id="IPR020861">
    <property type="entry name" value="Triosephosphate_isomerase_AS"/>
</dbReference>
<dbReference type="Gene3D" id="3.50.50.60">
    <property type="entry name" value="FAD/NAD(P)-binding domain"/>
    <property type="match status" value="2"/>
</dbReference>
<evidence type="ECO:0000256" key="18">
    <source>
        <dbReference type="ARBA" id="ARBA00056661"/>
    </source>
</evidence>
<dbReference type="GO" id="GO:0006096">
    <property type="term" value="P:glycolytic process"/>
    <property type="evidence" value="ECO:0007669"/>
    <property type="project" value="UniProtKB-KW"/>
</dbReference>
<comment type="similarity">
    <text evidence="4">Belongs to the triosephosphate isomerase family.</text>
</comment>
<dbReference type="GO" id="GO:0006749">
    <property type="term" value="P:glutathione metabolic process"/>
    <property type="evidence" value="ECO:0007669"/>
    <property type="project" value="TreeGrafter"/>
</dbReference>
<dbReference type="PROSITE" id="PS00076">
    <property type="entry name" value="PYRIDINE_REDOX_1"/>
    <property type="match status" value="1"/>
</dbReference>
<dbReference type="NCBIfam" id="TIGR00419">
    <property type="entry name" value="tim"/>
    <property type="match status" value="1"/>
</dbReference>
<dbReference type="InterPro" id="IPR046952">
    <property type="entry name" value="GSHR/TRXR-like"/>
</dbReference>
<dbReference type="GO" id="GO:0050660">
    <property type="term" value="F:flavin adenine dinucleotide binding"/>
    <property type="evidence" value="ECO:0007669"/>
    <property type="project" value="InterPro"/>
</dbReference>
<sequence length="1330" mass="143034">MMLRLRASTAMRGLRKSTIAATGLPTSRQLHMKISPAVKEALRIGTPLVALESTIISHGMPFPQNYTMATEVEALIREHGACPATIAILDGEICVGLSTEQLHTLASFGSQATKCSTRDIAAVVARRGTGATTLSRTPVAVVCAGVKSILDIPRTLEFLETYVRVLLQYSSNVALTLSQAVPVVGYQTRAFPAFFTTSSGGAQAHIQLNTPQEVASLIKTSQDLNLPNGFLVAVPNPAPVDSELIHSAIQDGLQECRDEHIAGNAVTPFLLKRVNDVVVVGGAVLDVISKPTTQFIRGTSNIGLTKQTWGGVGRNVAECLHRLDVPVLLVSNIGKDACGHGLLRQLDSLHMDPSGVISSSAHATATYCAVLNSSGDLDVAIADMAILHDLEWDDTAAAKMDTARVVVFDGNLSPAKMARVTRPPQPKSLNPRRLLWFEPTSVEKAVRVTAVLHRVHVVSPNVDELRAMCEALPKDTGRVDQGLAAAAARLLPVDNGPQVIRDVATGPYYVKAASVASSMQHLFPSQVKATIHEHPNKESFVNWLNESQTEFAHQFDNDARPLKHKSSPFCYLEQDDTPKFVGGCDDTLAFFRARTQSAPSAPASSASIHANDTSDADVKYDWDLVVIGGGSGGLACSKEASKLGQKVLVLDYVKPSPVGSTWGLGGTCVNVGCIPKKLMHQSSIIGEILHKDADQFGWSVSNATFDWSKLVSSVQDYIHGLNFKYRVDLRDKKVKYENMLGTFKDAHTLTLTNDAKKKGPTDVTFRRAVIAVGGRPKPLSCPGWEHALSSDDIFSKPDAPGKTLVVGASYVALECAGFLKGQGFDVTIMVRSILLRGFDQDIARRIGEYMESESGIAFIKESVPTSIVKLENGQFQVTHTTGQDVYDTILNATGRSPDVQKLNLDAAGVALNPKSGRIHVVNEQTSTPNIYALGDVIDAPELTPVAIQAGKLLSRRLFGNGTTLMDYTKICTAVFTPVEYGCCGLSEEDAIASAGRENVEVYHQNFTPLEWSLSHDRPLAKECYAKLIVDTTQQKRVLGFHYLGPNAGEVTQAIGIAIKLNATYDDFINTVGIHPTTAEIFTTLEITKESGNGTQASVASLIEMLNGVTVDTESVEVVIAPPAIFLATAKANLKPEIQVSAQNVSLTGLGAYTGEIAAEHLVDLGVQWTLTGHSERRALYGETDFVVAEKTKRALDHGLNVILCVGESLDERKSDQTLNVITRQLKAVADLLVNDLSLWSRVVVAYEPVWAIGTGVVATPEQAQDAHKNLRAYVTSHINPEVASELRIIYGGSVNAKNSAELIALHDVDGFLVGGASLKPEFVDIIQSAQ</sequence>
<dbReference type="NCBIfam" id="TIGR01438">
    <property type="entry name" value="TGR"/>
    <property type="match status" value="1"/>
</dbReference>
<keyword evidence="7" id="KW-0312">Gluconeogenesis</keyword>
<evidence type="ECO:0008006" key="25">
    <source>
        <dbReference type="Google" id="ProtNLM"/>
    </source>
</evidence>
<dbReference type="InterPro" id="IPR029056">
    <property type="entry name" value="Ribokinase-like"/>
</dbReference>
<dbReference type="InterPro" id="IPR004099">
    <property type="entry name" value="Pyr_nucl-diS_OxRdtase_dimer"/>
</dbReference>
<dbReference type="Pfam" id="PF07992">
    <property type="entry name" value="Pyr_redox_2"/>
    <property type="match status" value="1"/>
</dbReference>
<dbReference type="InterPro" id="IPR036188">
    <property type="entry name" value="FAD/NAD-bd_sf"/>
</dbReference>
<dbReference type="Gene3D" id="3.30.390.30">
    <property type="match status" value="1"/>
</dbReference>
<dbReference type="Pfam" id="PF00294">
    <property type="entry name" value="PfkB"/>
    <property type="match status" value="1"/>
</dbReference>
<dbReference type="PRINTS" id="PR00368">
    <property type="entry name" value="FADPNR"/>
</dbReference>
<keyword evidence="14" id="KW-1015">Disulfide bond</keyword>
<comment type="caution">
    <text evidence="23">The sequence shown here is derived from an EMBL/GenBank/DDBJ whole genome shotgun (WGS) entry which is preliminary data.</text>
</comment>
<dbReference type="Gene3D" id="3.40.1790.10">
    <property type="entry name" value="Indigoidine synthase domain"/>
    <property type="match status" value="2"/>
</dbReference>
<dbReference type="InterPro" id="IPR035990">
    <property type="entry name" value="TIM_sf"/>
</dbReference>
<dbReference type="InterPro" id="IPR011611">
    <property type="entry name" value="PfkB_dom"/>
</dbReference>
<dbReference type="Pfam" id="PF00121">
    <property type="entry name" value="TIM"/>
    <property type="match status" value="1"/>
</dbReference>
<dbReference type="SUPFAM" id="SSF51905">
    <property type="entry name" value="FAD/NAD(P)-binding domain"/>
    <property type="match status" value="1"/>
</dbReference>
<comment type="catalytic activity">
    <reaction evidence="17">
        <text>D-glyceraldehyde 3-phosphate = dihydroxyacetone phosphate</text>
        <dbReference type="Rhea" id="RHEA:18585"/>
        <dbReference type="ChEBI" id="CHEBI:57642"/>
        <dbReference type="ChEBI" id="CHEBI:59776"/>
        <dbReference type="EC" id="5.3.1.1"/>
    </reaction>
    <physiologicalReaction direction="left-to-right" evidence="17">
        <dbReference type="Rhea" id="RHEA:18586"/>
    </physiologicalReaction>
</comment>
<evidence type="ECO:0000256" key="4">
    <source>
        <dbReference type="ARBA" id="ARBA00007422"/>
    </source>
</evidence>
<dbReference type="PANTHER" id="PTHR42737:SF8">
    <property type="entry name" value="THIOREDOXIN-DISULFIDE REDUCTASE"/>
    <property type="match status" value="1"/>
</dbReference>
<dbReference type="SUPFAM" id="SSF110581">
    <property type="entry name" value="Indigoidine synthase A-like"/>
    <property type="match status" value="1"/>
</dbReference>
<keyword evidence="12 19" id="KW-0560">Oxidoreductase</keyword>
<evidence type="ECO:0000256" key="9">
    <source>
        <dbReference type="ARBA" id="ARBA00022827"/>
    </source>
</evidence>
<keyword evidence="8 19" id="KW-0285">Flavoprotein</keyword>
<dbReference type="GO" id="GO:0034599">
    <property type="term" value="P:cellular response to oxidative stress"/>
    <property type="evidence" value="ECO:0007669"/>
    <property type="project" value="TreeGrafter"/>
</dbReference>
<evidence type="ECO:0000256" key="6">
    <source>
        <dbReference type="ARBA" id="ARBA00011738"/>
    </source>
</evidence>
<evidence type="ECO:0000256" key="19">
    <source>
        <dbReference type="RuleBase" id="RU003691"/>
    </source>
</evidence>
<comment type="pathway">
    <text evidence="2">Carbohydrate degradation; glycolysis; D-glyceraldehyde 3-phosphate from glycerone phosphate: step 1/1.</text>
</comment>
<dbReference type="PROSITE" id="PS00171">
    <property type="entry name" value="TIM_1"/>
    <property type="match status" value="1"/>
</dbReference>
<feature type="domain" description="FAD/NAD(P)-binding" evidence="22">
    <location>
        <begin position="623"/>
        <end position="950"/>
    </location>
</feature>
<evidence type="ECO:0000313" key="23">
    <source>
        <dbReference type="EMBL" id="RHY98356.1"/>
    </source>
</evidence>
<dbReference type="InterPro" id="IPR000652">
    <property type="entry name" value="Triosephosphate_isomerase"/>
</dbReference>
<dbReference type="FunFam" id="3.20.20.70:FF:000016">
    <property type="entry name" value="Triosephosphate isomerase"/>
    <property type="match status" value="1"/>
</dbReference>
<dbReference type="FunFam" id="3.50.50.60:FF:000012">
    <property type="entry name" value="Thioredoxin reductase 1, cytoplasmic"/>
    <property type="match status" value="1"/>
</dbReference>
<dbReference type="VEuPathDB" id="FungiDB:H257_08435"/>
<dbReference type="GO" id="GO:0005829">
    <property type="term" value="C:cytosol"/>
    <property type="evidence" value="ECO:0007669"/>
    <property type="project" value="TreeGrafter"/>
</dbReference>
<evidence type="ECO:0000259" key="21">
    <source>
        <dbReference type="Pfam" id="PF02852"/>
    </source>
</evidence>
<evidence type="ECO:0000256" key="13">
    <source>
        <dbReference type="ARBA" id="ARBA00023152"/>
    </source>
</evidence>
<dbReference type="SUPFAM" id="SSF53613">
    <property type="entry name" value="Ribokinase-like"/>
    <property type="match status" value="1"/>
</dbReference>
<dbReference type="SUPFAM" id="SSF55424">
    <property type="entry name" value="FAD/NAD-linked reductases, dimerisation (C-terminal) domain"/>
    <property type="match status" value="1"/>
</dbReference>
<dbReference type="InterPro" id="IPR022896">
    <property type="entry name" value="TrioseP_Isoase_bac/euk"/>
</dbReference>
<evidence type="ECO:0000259" key="20">
    <source>
        <dbReference type="Pfam" id="PF00294"/>
    </source>
</evidence>
<evidence type="ECO:0000256" key="3">
    <source>
        <dbReference type="ARBA" id="ARBA00004742"/>
    </source>
</evidence>
<dbReference type="PANTHER" id="PTHR42737">
    <property type="entry name" value="GLUTATHIONE REDUCTASE"/>
    <property type="match status" value="1"/>
</dbReference>
<keyword evidence="11" id="KW-0712">Selenocysteine</keyword>
<dbReference type="PRINTS" id="PR00411">
    <property type="entry name" value="PNDRDTASEI"/>
</dbReference>
<dbReference type="InterPro" id="IPR023753">
    <property type="entry name" value="FAD/NAD-binding_dom"/>
</dbReference>
<accession>A0A3R7EFM5</accession>
<dbReference type="InterPro" id="IPR016156">
    <property type="entry name" value="FAD/NAD-linked_Rdtase_dimer_sf"/>
</dbReference>
<dbReference type="CDD" id="cd00311">
    <property type="entry name" value="TIM"/>
    <property type="match status" value="1"/>
</dbReference>
<dbReference type="HAMAP" id="MF_00147_B">
    <property type="entry name" value="TIM_B"/>
    <property type="match status" value="1"/>
</dbReference>
<dbReference type="Gene3D" id="3.40.1190.20">
    <property type="match status" value="1"/>
</dbReference>
<evidence type="ECO:0000313" key="24">
    <source>
        <dbReference type="Proteomes" id="UP000285712"/>
    </source>
</evidence>
<evidence type="ECO:0000256" key="5">
    <source>
        <dbReference type="ARBA" id="ARBA00007532"/>
    </source>
</evidence>